<dbReference type="EMBL" id="LIBB01000069">
    <property type="protein sequence ID" value="KRO72432.1"/>
    <property type="molecule type" value="Genomic_DNA"/>
</dbReference>
<evidence type="ECO:0000256" key="8">
    <source>
        <dbReference type="PIRSR" id="PIRSR000232-1"/>
    </source>
</evidence>
<dbReference type="InterPro" id="IPR026021">
    <property type="entry name" value="YdjA-like"/>
</dbReference>
<keyword evidence="2 7" id="KW-0285">Flavoprotein</keyword>
<dbReference type="AlphaFoldDB" id="A0A0R2SH85"/>
<evidence type="ECO:0000256" key="7">
    <source>
        <dbReference type="PIRNR" id="PIRNR000232"/>
    </source>
</evidence>
<dbReference type="GO" id="GO:0016491">
    <property type="term" value="F:oxidoreductase activity"/>
    <property type="evidence" value="ECO:0007669"/>
    <property type="project" value="UniProtKB-UniRule"/>
</dbReference>
<evidence type="ECO:0000256" key="4">
    <source>
        <dbReference type="ARBA" id="ARBA00022857"/>
    </source>
</evidence>
<evidence type="ECO:0000259" key="10">
    <source>
        <dbReference type="Pfam" id="PF00881"/>
    </source>
</evidence>
<keyword evidence="3 7" id="KW-0288">FMN</keyword>
<dbReference type="PIRSF" id="PIRSF000232">
    <property type="entry name" value="YdjA"/>
    <property type="match status" value="1"/>
</dbReference>
<keyword evidence="5 7" id="KW-0560">Oxidoreductase</keyword>
<reference evidence="11 12" key="1">
    <citation type="submission" date="2015-10" db="EMBL/GenBank/DDBJ databases">
        <title>Metagenome-Assembled Genomes uncover a global brackish microbiome.</title>
        <authorList>
            <person name="Hugerth L.W."/>
            <person name="Larsson J."/>
            <person name="Alneberg J."/>
            <person name="Lindh M.V."/>
            <person name="Legrand C."/>
            <person name="Pinhassi J."/>
            <person name="Andersson A.F."/>
        </authorList>
    </citation>
    <scope>NUCLEOTIDE SEQUENCE [LARGE SCALE GENOMIC DNA]</scope>
    <source>
        <strain evidence="11">BACL4 MAG-120507-bin80</strain>
    </source>
</reference>
<proteinExistence type="inferred from homology"/>
<dbReference type="Pfam" id="PF00881">
    <property type="entry name" value="Nitroreductase"/>
    <property type="match status" value="1"/>
</dbReference>
<feature type="domain" description="Nitroreductase" evidence="10">
    <location>
        <begin position="8"/>
        <end position="163"/>
    </location>
</feature>
<comment type="similarity">
    <text evidence="1 7">Belongs to the nitroreductase family.</text>
</comment>
<dbReference type="Gene3D" id="3.40.109.10">
    <property type="entry name" value="NADH Oxidase"/>
    <property type="match status" value="1"/>
</dbReference>
<dbReference type="SUPFAM" id="SSF55469">
    <property type="entry name" value="FMN-dependent nitroreductase-like"/>
    <property type="match status" value="1"/>
</dbReference>
<gene>
    <name evidence="11" type="ORF">ABR69_08860</name>
</gene>
<dbReference type="InterPro" id="IPR000415">
    <property type="entry name" value="Nitroreductase-like"/>
</dbReference>
<evidence type="ECO:0000256" key="3">
    <source>
        <dbReference type="ARBA" id="ARBA00022643"/>
    </source>
</evidence>
<feature type="binding site" evidence="8">
    <location>
        <position position="39"/>
    </location>
    <ligand>
        <name>FMN</name>
        <dbReference type="ChEBI" id="CHEBI:58210"/>
        <note>ligand shared between dimeric partners</note>
    </ligand>
</feature>
<sequence length="187" mass="20121">MDALEALTTRRSSPRLTTPAPSSEQLDAIIQSALRAADHALLRPSRFLLLQEQSLTKLGELFVAAELADGVDLSPEQREKILNKPLRAPTIIVAIATLQDHPKVPSIEQEYSTAAAVQCMSLAAYAQGLGSMWRTGSKAYHETVRAGLGVAAHEKIVGFLYLGTPCGPLKGLVAHTSEDHLTTWGLD</sequence>
<evidence type="ECO:0000256" key="1">
    <source>
        <dbReference type="ARBA" id="ARBA00007118"/>
    </source>
</evidence>
<dbReference type="EC" id="1.-.-.-" evidence="7"/>
<feature type="binding site" evidence="8">
    <location>
        <position position="35"/>
    </location>
    <ligand>
        <name>FMN</name>
        <dbReference type="ChEBI" id="CHEBI:58210"/>
        <note>ligand shared between dimeric partners</note>
    </ligand>
</feature>
<name>A0A0R2SH85_9GAMM</name>
<evidence type="ECO:0000313" key="11">
    <source>
        <dbReference type="EMBL" id="KRO72432.1"/>
    </source>
</evidence>
<evidence type="ECO:0000256" key="2">
    <source>
        <dbReference type="ARBA" id="ARBA00022630"/>
    </source>
</evidence>
<dbReference type="Proteomes" id="UP000051934">
    <property type="component" value="Unassembled WGS sequence"/>
</dbReference>
<evidence type="ECO:0000313" key="12">
    <source>
        <dbReference type="Proteomes" id="UP000051934"/>
    </source>
</evidence>
<feature type="binding site" description="in other chain" evidence="8">
    <location>
        <begin position="10"/>
        <end position="12"/>
    </location>
    <ligand>
        <name>FMN</name>
        <dbReference type="ChEBI" id="CHEBI:58210"/>
        <note>ligand shared between dimeric partners</note>
    </ligand>
</feature>
<dbReference type="PANTHER" id="PTHR43821:SF1">
    <property type="entry name" value="NAD(P)H NITROREDUCTASE YDJA-RELATED"/>
    <property type="match status" value="1"/>
</dbReference>
<evidence type="ECO:0000256" key="5">
    <source>
        <dbReference type="ARBA" id="ARBA00023002"/>
    </source>
</evidence>
<evidence type="ECO:0000256" key="9">
    <source>
        <dbReference type="SAM" id="MobiDB-lite"/>
    </source>
</evidence>
<dbReference type="InterPro" id="IPR052530">
    <property type="entry name" value="NAD(P)H_nitroreductase"/>
</dbReference>
<feature type="binding site" description="in other chain" evidence="8">
    <location>
        <begin position="133"/>
        <end position="135"/>
    </location>
    <ligand>
        <name>FMN</name>
        <dbReference type="ChEBI" id="CHEBI:58210"/>
        <note>ligand shared between dimeric partners</note>
    </ligand>
</feature>
<dbReference type="InterPro" id="IPR029479">
    <property type="entry name" value="Nitroreductase"/>
</dbReference>
<comment type="cofactor">
    <cofactor evidence="8">
        <name>FMN</name>
        <dbReference type="ChEBI" id="CHEBI:58210"/>
    </cofactor>
    <text evidence="8">Binds 1 FMN per subunit.</text>
</comment>
<keyword evidence="6 7" id="KW-0520">NAD</keyword>
<dbReference type="PANTHER" id="PTHR43821">
    <property type="entry name" value="NAD(P)H NITROREDUCTASE YDJA-RELATED"/>
    <property type="match status" value="1"/>
</dbReference>
<keyword evidence="4 7" id="KW-0521">NADP</keyword>
<dbReference type="CDD" id="cd02135">
    <property type="entry name" value="YdjA-like"/>
    <property type="match status" value="1"/>
</dbReference>
<accession>A0A0R2SH85</accession>
<evidence type="ECO:0000256" key="6">
    <source>
        <dbReference type="ARBA" id="ARBA00023027"/>
    </source>
</evidence>
<comment type="caution">
    <text evidence="11">The sequence shown here is derived from an EMBL/GenBank/DDBJ whole genome shotgun (WGS) entry which is preliminary data.</text>
</comment>
<protein>
    <recommendedName>
        <fullName evidence="7">Putative NAD(P)H nitroreductase</fullName>
        <ecNumber evidence="7">1.-.-.-</ecNumber>
    </recommendedName>
</protein>
<feature type="region of interest" description="Disordered" evidence="9">
    <location>
        <begin position="1"/>
        <end position="22"/>
    </location>
</feature>
<organism evidence="11 12">
    <name type="scientific">OM182 bacterium BACL3 MAG-120507-bin80</name>
    <dbReference type="NCBI Taxonomy" id="1655577"/>
    <lineage>
        <taxon>Bacteria</taxon>
        <taxon>Pseudomonadati</taxon>
        <taxon>Pseudomonadota</taxon>
        <taxon>Gammaproteobacteria</taxon>
        <taxon>OMG group</taxon>
        <taxon>OM182 clade</taxon>
    </lineage>
</organism>